<evidence type="ECO:0000313" key="4">
    <source>
        <dbReference type="Proteomes" id="UP000509367"/>
    </source>
</evidence>
<proteinExistence type="predicted"/>
<protein>
    <submittedName>
        <fullName evidence="3">DUF883 family protein</fullName>
    </submittedName>
</protein>
<dbReference type="EMBL" id="CP054836">
    <property type="protein sequence ID" value="QKV19035.1"/>
    <property type="molecule type" value="Genomic_DNA"/>
</dbReference>
<accession>A0A6N1VH73</accession>
<keyword evidence="4" id="KW-1185">Reference proteome</keyword>
<dbReference type="KEGG" id="orm:HTY61_11525"/>
<dbReference type="RefSeq" id="WP_175276927.1">
    <property type="nucleotide sequence ID" value="NZ_CP054836.1"/>
</dbReference>
<dbReference type="InterPro" id="IPR043605">
    <property type="entry name" value="DUF883_C"/>
</dbReference>
<evidence type="ECO:0000313" key="3">
    <source>
        <dbReference type="EMBL" id="QKV19035.1"/>
    </source>
</evidence>
<dbReference type="AlphaFoldDB" id="A0A6N1VH73"/>
<evidence type="ECO:0000256" key="1">
    <source>
        <dbReference type="SAM" id="MobiDB-lite"/>
    </source>
</evidence>
<dbReference type="Pfam" id="PF19029">
    <property type="entry name" value="DUF883_C"/>
    <property type="match status" value="1"/>
</dbReference>
<organism evidence="3 4">
    <name type="scientific">Oricola thermophila</name>
    <dbReference type="NCBI Taxonomy" id="2742145"/>
    <lineage>
        <taxon>Bacteria</taxon>
        <taxon>Pseudomonadati</taxon>
        <taxon>Pseudomonadota</taxon>
        <taxon>Alphaproteobacteria</taxon>
        <taxon>Hyphomicrobiales</taxon>
        <taxon>Ahrensiaceae</taxon>
        <taxon>Oricola</taxon>
    </lineage>
</organism>
<feature type="region of interest" description="Disordered" evidence="1">
    <location>
        <begin position="1"/>
        <end position="20"/>
    </location>
</feature>
<reference evidence="3 4" key="1">
    <citation type="submission" date="2020-06" db="EMBL/GenBank/DDBJ databases">
        <title>Oricola thermophila sp. nov. isolated from a tidal sediments.</title>
        <authorList>
            <person name="Kwon K.K."/>
            <person name="Yang S.-H."/>
            <person name="Park M.-J."/>
        </authorList>
    </citation>
    <scope>NUCLEOTIDE SEQUENCE [LARGE SCALE GENOMIC DNA]</scope>
    <source>
        <strain evidence="3 4">MEBiC13590</strain>
    </source>
</reference>
<sequence>MTATTATKSARTSKNGRAGEVELAREVEGLREDLAALTERFSSVSDLGLRTARDFTREKGDEAFRRGEAAYEEISAHASELERKAANSIREHPLQALGIAAGVGFLAALLTRR</sequence>
<feature type="domain" description="DUF883" evidence="2">
    <location>
        <begin position="89"/>
        <end position="110"/>
    </location>
</feature>
<gene>
    <name evidence="3" type="ORF">HTY61_11525</name>
</gene>
<evidence type="ECO:0000259" key="2">
    <source>
        <dbReference type="Pfam" id="PF19029"/>
    </source>
</evidence>
<dbReference type="Proteomes" id="UP000509367">
    <property type="component" value="Chromosome"/>
</dbReference>
<feature type="compositionally biased region" description="Low complexity" evidence="1">
    <location>
        <begin position="1"/>
        <end position="13"/>
    </location>
</feature>
<name>A0A6N1VH73_9HYPH</name>